<dbReference type="PANTHER" id="PTHR11252">
    <property type="entry name" value="POLYRIBONUCLEOTIDE NUCLEOTIDYLTRANSFERASE"/>
    <property type="match status" value="1"/>
</dbReference>
<reference evidence="11 12" key="1">
    <citation type="submission" date="2019-02" db="EMBL/GenBank/DDBJ databases">
        <title>Deep-cultivation of Planctomycetes and their phenomic and genomic characterization uncovers novel biology.</title>
        <authorList>
            <person name="Wiegand S."/>
            <person name="Jogler M."/>
            <person name="Boedeker C."/>
            <person name="Pinto D."/>
            <person name="Vollmers J."/>
            <person name="Rivas-Marin E."/>
            <person name="Kohn T."/>
            <person name="Peeters S.H."/>
            <person name="Heuer A."/>
            <person name="Rast P."/>
            <person name="Oberbeckmann S."/>
            <person name="Bunk B."/>
            <person name="Jeske O."/>
            <person name="Meyerdierks A."/>
            <person name="Storesund J.E."/>
            <person name="Kallscheuer N."/>
            <person name="Luecker S."/>
            <person name="Lage O.M."/>
            <person name="Pohl T."/>
            <person name="Merkel B.J."/>
            <person name="Hornburger P."/>
            <person name="Mueller R.-W."/>
            <person name="Bruemmer F."/>
            <person name="Labrenz M."/>
            <person name="Spormann A.M."/>
            <person name="Op Den Camp H."/>
            <person name="Overmann J."/>
            <person name="Amann R."/>
            <person name="Jetten M.S.M."/>
            <person name="Mascher T."/>
            <person name="Medema M.H."/>
            <person name="Devos D.P."/>
            <person name="Kaster A.-K."/>
            <person name="Ovreas L."/>
            <person name="Rohde M."/>
            <person name="Galperin M.Y."/>
            <person name="Jogler C."/>
        </authorList>
    </citation>
    <scope>NUCLEOTIDE SEQUENCE [LARGE SCALE GENOMIC DNA]</scope>
    <source>
        <strain evidence="11 12">KOR42</strain>
    </source>
</reference>
<evidence type="ECO:0000256" key="2">
    <source>
        <dbReference type="ARBA" id="ARBA00022490"/>
    </source>
</evidence>
<dbReference type="Pfam" id="PF00575">
    <property type="entry name" value="S1"/>
    <property type="match status" value="1"/>
</dbReference>
<dbReference type="InterPro" id="IPR027408">
    <property type="entry name" value="PNPase/RNase_PH_dom_sf"/>
</dbReference>
<dbReference type="FunFam" id="3.30.230.70:FF:000002">
    <property type="entry name" value="Polyribonucleotide nucleotidyltransferase"/>
    <property type="match status" value="1"/>
</dbReference>
<feature type="binding site" evidence="8">
    <location>
        <position position="494"/>
    </location>
    <ligand>
        <name>Mg(2+)</name>
        <dbReference type="ChEBI" id="CHEBI:18420"/>
    </ligand>
</feature>
<comment type="catalytic activity">
    <reaction evidence="8">
        <text>RNA(n+1) + phosphate = RNA(n) + a ribonucleoside 5'-diphosphate</text>
        <dbReference type="Rhea" id="RHEA:22096"/>
        <dbReference type="Rhea" id="RHEA-COMP:14527"/>
        <dbReference type="Rhea" id="RHEA-COMP:17342"/>
        <dbReference type="ChEBI" id="CHEBI:43474"/>
        <dbReference type="ChEBI" id="CHEBI:57930"/>
        <dbReference type="ChEBI" id="CHEBI:140395"/>
        <dbReference type="EC" id="2.7.7.8"/>
    </reaction>
</comment>
<dbReference type="Gene3D" id="2.40.50.140">
    <property type="entry name" value="Nucleic acid-binding proteins"/>
    <property type="match status" value="1"/>
</dbReference>
<dbReference type="PANTHER" id="PTHR11252:SF0">
    <property type="entry name" value="POLYRIBONUCLEOTIDE NUCLEOTIDYLTRANSFERASE 1, MITOCHONDRIAL"/>
    <property type="match status" value="1"/>
</dbReference>
<dbReference type="OrthoDB" id="9804305at2"/>
<evidence type="ECO:0000256" key="6">
    <source>
        <dbReference type="ARBA" id="ARBA00022842"/>
    </source>
</evidence>
<dbReference type="HAMAP" id="MF_01595">
    <property type="entry name" value="PNPase"/>
    <property type="match status" value="1"/>
</dbReference>
<keyword evidence="6 8" id="KW-0460">Magnesium</keyword>
<gene>
    <name evidence="8 11" type="primary">pnp</name>
    <name evidence="11" type="ORF">KOR42_35220</name>
</gene>
<comment type="cofactor">
    <cofactor evidence="8">
        <name>Mg(2+)</name>
        <dbReference type="ChEBI" id="CHEBI:18420"/>
    </cofactor>
</comment>
<sequence>MSQEIEVSREIAGRTLSLSTGKLAKQASGAILLKYGETSLFIASQTGPSRPGTDFFPLTVDYRERFAAAGKFPGGFLKREGRPTQREILTCRLTDRPLRPLFPKNFRDEVQVMINVMSSDGENDPDVWAITGGSAALMVAPLPFQGPIGGVRVGLVDDEFVLFPTVEQMAESELDLVLAGSKESVLMIEGFGNQIPEEQMVEALMFGHKAIIEICELQDELVEAAGIEPFEYEEPAPNPWIPIVQEEAGDKIKEARQSTKKQERSEATKAVRDELIEKHFPNGLEELEDGRTLSDLKEAFYQVDKKACRELTIAGKRLDGRGTDELRHIECEVDLLPIVHGSALFTRGETQSLATVVLGTVRDEQRVDGLFDEISQNFYLHYNFPSFSVGEVRPIRGPGRREIGHGALAERSVAPVLPNREVFPYTIRIISDILESNGSSSMASVCSATLGLMAAGVPISQPVAGISIGIVKEGDDYTVLTDIMGDEDHFGDMDFKVAGSQKGITGIQLDLKIDGINEEIIRKALTQAREARRELLRTMLMTIRRPRPELPDSAPRILSTKINPEKIGLVIGPSGKTIRAIQEESGAQIDITDDGTITISGDSKDVCASALARVEAITEEIKVGRIYSGKVSSIKDFGAFVEIAPGKDGLLHISELSDGFVKSVGDVVKIGELIDVKVIAVDDQNRVKLSRKAVLIEQKGEEDDDDEVEEDDDLVDVDEDDDDVDVDDDDDLYDDEEE</sequence>
<name>A0A5C5WLH1_9PLAN</name>
<dbReference type="InterPro" id="IPR036345">
    <property type="entry name" value="ExoRNase_PH_dom2_sf"/>
</dbReference>
<comment type="function">
    <text evidence="8">Involved in mRNA degradation. Catalyzes the phosphorolysis of single-stranded polyribonucleotides processively in the 3'- to 5'-direction.</text>
</comment>
<evidence type="ECO:0000256" key="1">
    <source>
        <dbReference type="ARBA" id="ARBA00007404"/>
    </source>
</evidence>
<dbReference type="FunFam" id="2.40.50.140:FF:000189">
    <property type="entry name" value="Polyribonucleotide nucleotidyltransferase, putative"/>
    <property type="match status" value="1"/>
</dbReference>
<dbReference type="AlphaFoldDB" id="A0A5C5WLH1"/>
<dbReference type="Pfam" id="PF00013">
    <property type="entry name" value="KH_1"/>
    <property type="match status" value="1"/>
</dbReference>
<dbReference type="Pfam" id="PF01138">
    <property type="entry name" value="RNase_PH"/>
    <property type="match status" value="2"/>
</dbReference>
<dbReference type="Gene3D" id="3.30.1370.10">
    <property type="entry name" value="K Homology domain, type 1"/>
    <property type="match status" value="1"/>
</dbReference>
<dbReference type="InterPro" id="IPR015848">
    <property type="entry name" value="PNPase_PH_RNA-bd_bac/org-type"/>
</dbReference>
<dbReference type="InterPro" id="IPR012340">
    <property type="entry name" value="NA-bd_OB-fold"/>
</dbReference>
<dbReference type="CDD" id="cd02393">
    <property type="entry name" value="KH-I_PNPase"/>
    <property type="match status" value="1"/>
</dbReference>
<dbReference type="Proteomes" id="UP000317243">
    <property type="component" value="Unassembled WGS sequence"/>
</dbReference>
<comment type="caution">
    <text evidence="11">The sequence shown here is derived from an EMBL/GenBank/DDBJ whole genome shotgun (WGS) entry which is preliminary data.</text>
</comment>
<evidence type="ECO:0000256" key="8">
    <source>
        <dbReference type="HAMAP-Rule" id="MF_01595"/>
    </source>
</evidence>
<dbReference type="GO" id="GO:0006402">
    <property type="term" value="P:mRNA catabolic process"/>
    <property type="evidence" value="ECO:0007669"/>
    <property type="project" value="UniProtKB-UniRule"/>
</dbReference>
<dbReference type="CDD" id="cd04472">
    <property type="entry name" value="S1_PNPase"/>
    <property type="match status" value="1"/>
</dbReference>
<dbReference type="GO" id="GO:0000287">
    <property type="term" value="F:magnesium ion binding"/>
    <property type="evidence" value="ECO:0007669"/>
    <property type="project" value="UniProtKB-UniRule"/>
</dbReference>
<evidence type="ECO:0000313" key="12">
    <source>
        <dbReference type="Proteomes" id="UP000317243"/>
    </source>
</evidence>
<proteinExistence type="inferred from homology"/>
<dbReference type="InterPro" id="IPR012162">
    <property type="entry name" value="PNPase"/>
</dbReference>
<evidence type="ECO:0000256" key="3">
    <source>
        <dbReference type="ARBA" id="ARBA00022679"/>
    </source>
</evidence>
<keyword evidence="4 8" id="KW-0548">Nucleotidyltransferase</keyword>
<dbReference type="EMBL" id="SIHI01000012">
    <property type="protein sequence ID" value="TWT51634.1"/>
    <property type="molecule type" value="Genomic_DNA"/>
</dbReference>
<comment type="similarity">
    <text evidence="1 8">Belongs to the polyribonucleotide nucleotidyltransferase family.</text>
</comment>
<dbReference type="PIRSF" id="PIRSF005499">
    <property type="entry name" value="PNPase"/>
    <property type="match status" value="1"/>
</dbReference>
<dbReference type="SUPFAM" id="SSF46915">
    <property type="entry name" value="Polynucleotide phosphorylase/guanosine pentaphosphate synthase (PNPase/GPSI), domain 3"/>
    <property type="match status" value="1"/>
</dbReference>
<dbReference type="Gene3D" id="3.30.230.70">
    <property type="entry name" value="GHMP Kinase, N-terminal domain"/>
    <property type="match status" value="2"/>
</dbReference>
<keyword evidence="7 8" id="KW-0694">RNA-binding</keyword>
<dbReference type="InterPro" id="IPR020568">
    <property type="entry name" value="Ribosomal_Su5_D2-typ_SF"/>
</dbReference>
<dbReference type="SUPFAM" id="SSF50249">
    <property type="entry name" value="Nucleic acid-binding proteins"/>
    <property type="match status" value="1"/>
</dbReference>
<dbReference type="InterPro" id="IPR001247">
    <property type="entry name" value="ExoRNase_PH_dom1"/>
</dbReference>
<feature type="binding site" evidence="8">
    <location>
        <position position="488"/>
    </location>
    <ligand>
        <name>Mg(2+)</name>
        <dbReference type="ChEBI" id="CHEBI:18420"/>
    </ligand>
</feature>
<dbReference type="InterPro" id="IPR015847">
    <property type="entry name" value="ExoRNase_PH_dom2"/>
</dbReference>
<keyword evidence="2 8" id="KW-0963">Cytoplasm</keyword>
<dbReference type="GO" id="GO:0000175">
    <property type="term" value="F:3'-5'-RNA exonuclease activity"/>
    <property type="evidence" value="ECO:0007669"/>
    <property type="project" value="TreeGrafter"/>
</dbReference>
<dbReference type="InterPro" id="IPR003029">
    <property type="entry name" value="S1_domain"/>
</dbReference>
<keyword evidence="3 8" id="KW-0808">Transferase</keyword>
<dbReference type="GO" id="GO:0006396">
    <property type="term" value="P:RNA processing"/>
    <property type="evidence" value="ECO:0007669"/>
    <property type="project" value="InterPro"/>
</dbReference>
<dbReference type="Pfam" id="PF03726">
    <property type="entry name" value="PNPase"/>
    <property type="match status" value="1"/>
</dbReference>
<dbReference type="SMART" id="SM00322">
    <property type="entry name" value="KH"/>
    <property type="match status" value="1"/>
</dbReference>
<evidence type="ECO:0000259" key="10">
    <source>
        <dbReference type="PROSITE" id="PS50126"/>
    </source>
</evidence>
<dbReference type="InterPro" id="IPR004087">
    <property type="entry name" value="KH_dom"/>
</dbReference>
<dbReference type="RefSeq" id="WP_146510970.1">
    <property type="nucleotide sequence ID" value="NZ_SIHI01000012.1"/>
</dbReference>
<evidence type="ECO:0000256" key="9">
    <source>
        <dbReference type="SAM" id="MobiDB-lite"/>
    </source>
</evidence>
<dbReference type="CDD" id="cd11364">
    <property type="entry name" value="RNase_PH_PNPase_2"/>
    <property type="match status" value="1"/>
</dbReference>
<evidence type="ECO:0000313" key="11">
    <source>
        <dbReference type="EMBL" id="TWT51634.1"/>
    </source>
</evidence>
<dbReference type="FunFam" id="3.30.1370.10:FF:000001">
    <property type="entry name" value="Polyribonucleotide nucleotidyltransferase"/>
    <property type="match status" value="1"/>
</dbReference>
<organism evidence="11 12">
    <name type="scientific">Thalassoglobus neptunius</name>
    <dbReference type="NCBI Taxonomy" id="1938619"/>
    <lineage>
        <taxon>Bacteria</taxon>
        <taxon>Pseudomonadati</taxon>
        <taxon>Planctomycetota</taxon>
        <taxon>Planctomycetia</taxon>
        <taxon>Planctomycetales</taxon>
        <taxon>Planctomycetaceae</taxon>
        <taxon>Thalassoglobus</taxon>
    </lineage>
</organism>
<dbReference type="InterPro" id="IPR036612">
    <property type="entry name" value="KH_dom_type_1_sf"/>
</dbReference>
<evidence type="ECO:0000256" key="7">
    <source>
        <dbReference type="ARBA" id="ARBA00022884"/>
    </source>
</evidence>
<dbReference type="SUPFAM" id="SSF54791">
    <property type="entry name" value="Eukaryotic type KH-domain (KH-domain type I)"/>
    <property type="match status" value="1"/>
</dbReference>
<comment type="subcellular location">
    <subcellularLocation>
        <location evidence="8">Cytoplasm</location>
    </subcellularLocation>
</comment>
<dbReference type="GO" id="GO:0004654">
    <property type="term" value="F:polyribonucleotide nucleotidyltransferase activity"/>
    <property type="evidence" value="ECO:0007669"/>
    <property type="project" value="UniProtKB-UniRule"/>
</dbReference>
<dbReference type="InterPro" id="IPR004088">
    <property type="entry name" value="KH_dom_type_1"/>
</dbReference>
<keyword evidence="12" id="KW-1185">Reference proteome</keyword>
<dbReference type="GO" id="GO:0003723">
    <property type="term" value="F:RNA binding"/>
    <property type="evidence" value="ECO:0007669"/>
    <property type="project" value="UniProtKB-UniRule"/>
</dbReference>
<dbReference type="NCBIfam" id="TIGR03591">
    <property type="entry name" value="polynuc_phos"/>
    <property type="match status" value="1"/>
</dbReference>
<dbReference type="Pfam" id="PF03725">
    <property type="entry name" value="RNase_PH_C"/>
    <property type="match status" value="1"/>
</dbReference>
<accession>A0A5C5WLH1</accession>
<dbReference type="SMART" id="SM00316">
    <property type="entry name" value="S1"/>
    <property type="match status" value="1"/>
</dbReference>
<dbReference type="FunFam" id="3.30.230.70:FF:000001">
    <property type="entry name" value="Polyribonucleotide nucleotidyltransferase"/>
    <property type="match status" value="1"/>
</dbReference>
<dbReference type="NCBIfam" id="NF008805">
    <property type="entry name" value="PRK11824.1"/>
    <property type="match status" value="1"/>
</dbReference>
<keyword evidence="5 8" id="KW-0479">Metal-binding</keyword>
<dbReference type="PROSITE" id="PS50084">
    <property type="entry name" value="KH_TYPE_1"/>
    <property type="match status" value="1"/>
</dbReference>
<dbReference type="CDD" id="cd11363">
    <property type="entry name" value="RNase_PH_PNPase_1"/>
    <property type="match status" value="1"/>
</dbReference>
<dbReference type="InterPro" id="IPR036456">
    <property type="entry name" value="PNPase_PH_RNA-bd_sf"/>
</dbReference>
<feature type="compositionally biased region" description="Acidic residues" evidence="9">
    <location>
        <begin position="700"/>
        <end position="738"/>
    </location>
</feature>
<protein>
    <recommendedName>
        <fullName evidence="8">Polyribonucleotide nucleotidyltransferase</fullName>
        <ecNumber evidence="8">2.7.7.8</ecNumber>
    </recommendedName>
    <alternativeName>
        <fullName evidence="8">Polynucleotide phosphorylase</fullName>
        <shortName evidence="8">PNPase</shortName>
    </alternativeName>
</protein>
<feature type="region of interest" description="Disordered" evidence="9">
    <location>
        <begin position="698"/>
        <end position="738"/>
    </location>
</feature>
<dbReference type="SUPFAM" id="SSF55666">
    <property type="entry name" value="Ribonuclease PH domain 2-like"/>
    <property type="match status" value="2"/>
</dbReference>
<evidence type="ECO:0000256" key="4">
    <source>
        <dbReference type="ARBA" id="ARBA00022695"/>
    </source>
</evidence>
<dbReference type="SUPFAM" id="SSF54211">
    <property type="entry name" value="Ribosomal protein S5 domain 2-like"/>
    <property type="match status" value="2"/>
</dbReference>
<dbReference type="PROSITE" id="PS50126">
    <property type="entry name" value="S1"/>
    <property type="match status" value="1"/>
</dbReference>
<feature type="domain" description="S1 motif" evidence="10">
    <location>
        <begin position="624"/>
        <end position="692"/>
    </location>
</feature>
<dbReference type="GO" id="GO:0005829">
    <property type="term" value="C:cytosol"/>
    <property type="evidence" value="ECO:0007669"/>
    <property type="project" value="TreeGrafter"/>
</dbReference>
<dbReference type="EC" id="2.7.7.8" evidence="8"/>
<evidence type="ECO:0000256" key="5">
    <source>
        <dbReference type="ARBA" id="ARBA00022723"/>
    </source>
</evidence>